<organism evidence="1 2">
    <name type="scientific">Cystoisospora suis</name>
    <dbReference type="NCBI Taxonomy" id="483139"/>
    <lineage>
        <taxon>Eukaryota</taxon>
        <taxon>Sar</taxon>
        <taxon>Alveolata</taxon>
        <taxon>Apicomplexa</taxon>
        <taxon>Conoidasida</taxon>
        <taxon>Coccidia</taxon>
        <taxon>Eucoccidiorida</taxon>
        <taxon>Eimeriorina</taxon>
        <taxon>Sarcocystidae</taxon>
        <taxon>Cystoisospora</taxon>
    </lineage>
</organism>
<accession>A0A2C6KFK3</accession>
<comment type="caution">
    <text evidence="1">The sequence shown here is derived from an EMBL/GenBank/DDBJ whole genome shotgun (WGS) entry which is preliminary data.</text>
</comment>
<evidence type="ECO:0000313" key="1">
    <source>
        <dbReference type="EMBL" id="PHJ15899.1"/>
    </source>
</evidence>
<dbReference type="RefSeq" id="XP_067917631.1">
    <property type="nucleotide sequence ID" value="XM_068070390.1"/>
</dbReference>
<protein>
    <submittedName>
        <fullName evidence="1">Uncharacterized protein</fullName>
    </submittedName>
</protein>
<sequence>MLLGSSMDTYLPLDRGLLFCRDSPARRHASPGPKVPQVCPTTQGTSEVAYAHASFIGAIPALGSAGPRRRRPTGHQRSEFSRMLVSFGSFVEFVGSGTFLCRASLCWPAKLNGFERRRRRG</sequence>
<reference evidence="1 2" key="1">
    <citation type="journal article" date="2017" name="Int. J. Parasitol.">
        <title>The genome of the protozoan parasite Cystoisospora suis and a reverse vaccinology approach to identify vaccine candidates.</title>
        <authorList>
            <person name="Palmieri N."/>
            <person name="Shrestha A."/>
            <person name="Ruttkowski B."/>
            <person name="Beck T."/>
            <person name="Vogl C."/>
            <person name="Tomley F."/>
            <person name="Blake D.P."/>
            <person name="Joachim A."/>
        </authorList>
    </citation>
    <scope>NUCLEOTIDE SEQUENCE [LARGE SCALE GENOMIC DNA]</scope>
    <source>
        <strain evidence="1 2">Wien I</strain>
    </source>
</reference>
<dbReference type="AlphaFoldDB" id="A0A2C6KFK3"/>
<name>A0A2C6KFK3_9APIC</name>
<keyword evidence="2" id="KW-1185">Reference proteome</keyword>
<evidence type="ECO:0000313" key="2">
    <source>
        <dbReference type="Proteomes" id="UP000221165"/>
    </source>
</evidence>
<gene>
    <name evidence="1" type="ORF">CSUI_010285</name>
</gene>
<dbReference type="GeneID" id="94433601"/>
<dbReference type="VEuPathDB" id="ToxoDB:CSUI_010285"/>
<dbReference type="EMBL" id="MIGC01007059">
    <property type="protein sequence ID" value="PHJ15899.1"/>
    <property type="molecule type" value="Genomic_DNA"/>
</dbReference>
<proteinExistence type="predicted"/>
<dbReference type="Proteomes" id="UP000221165">
    <property type="component" value="Unassembled WGS sequence"/>
</dbReference>